<sequence>MVVIPFPRRFTLVSAFPLLFPSFPSFHPSSTVPVLTFFFLRFARHHARDSEEPNGLEFH</sequence>
<reference evidence="1" key="1">
    <citation type="submission" date="2015-10" db="EMBL/GenBank/DDBJ databases">
        <authorList>
            <person name="Regsiter A."/>
            <person name="william w."/>
        </authorList>
    </citation>
    <scope>NUCLEOTIDE SEQUENCE</scope>
    <source>
        <strain evidence="1">Montdore</strain>
    </source>
</reference>
<protein>
    <submittedName>
        <fullName evidence="1">Uncharacterized protein</fullName>
    </submittedName>
</protein>
<evidence type="ECO:0000313" key="1">
    <source>
        <dbReference type="EMBL" id="CUS14174.1"/>
    </source>
</evidence>
<evidence type="ECO:0000313" key="2">
    <source>
        <dbReference type="Proteomes" id="UP001412239"/>
    </source>
</evidence>
<keyword evidence="2" id="KW-1185">Reference proteome</keyword>
<gene>
    <name evidence="1" type="ORF">GSTUAT00001687001</name>
</gene>
<name>A0A292Q400_9PEZI</name>
<organism evidence="1 2">
    <name type="scientific">Tuber aestivum</name>
    <name type="common">summer truffle</name>
    <dbReference type="NCBI Taxonomy" id="59557"/>
    <lineage>
        <taxon>Eukaryota</taxon>
        <taxon>Fungi</taxon>
        <taxon>Dikarya</taxon>
        <taxon>Ascomycota</taxon>
        <taxon>Pezizomycotina</taxon>
        <taxon>Pezizomycetes</taxon>
        <taxon>Pezizales</taxon>
        <taxon>Tuberaceae</taxon>
        <taxon>Tuber</taxon>
    </lineage>
</organism>
<dbReference type="AlphaFoldDB" id="A0A292Q400"/>
<accession>A0A292Q400</accession>
<dbReference type="EMBL" id="LN890961">
    <property type="protein sequence ID" value="CUS14174.1"/>
    <property type="molecule type" value="Genomic_DNA"/>
</dbReference>
<feature type="non-terminal residue" evidence="1">
    <location>
        <position position="59"/>
    </location>
</feature>
<dbReference type="Proteomes" id="UP001412239">
    <property type="component" value="Unassembled WGS sequence"/>
</dbReference>
<proteinExistence type="predicted"/>